<dbReference type="PANTHER" id="PTHR31080:SF154">
    <property type="entry name" value="PECTINESTERASE INHIBITOR DOMAIN-CONTAINING PROTEIN"/>
    <property type="match status" value="1"/>
</dbReference>
<dbReference type="Gene3D" id="1.20.140.40">
    <property type="entry name" value="Invertase/pectin methylesterase inhibitor family protein"/>
    <property type="match status" value="1"/>
</dbReference>
<dbReference type="FunFam" id="1.20.140.40:FF:000007">
    <property type="entry name" value="Pectinesterase inhibitor"/>
    <property type="match status" value="1"/>
</dbReference>
<gene>
    <name evidence="5" type="ORF">EJB05_13282</name>
</gene>
<feature type="signal peptide" evidence="3">
    <location>
        <begin position="1"/>
        <end position="20"/>
    </location>
</feature>
<name>A0A5J9VW21_9POAL</name>
<accession>A0A5J9VW21</accession>
<dbReference type="PANTHER" id="PTHR31080">
    <property type="entry name" value="PECTINESTERASE INHIBITOR-LIKE"/>
    <property type="match status" value="1"/>
</dbReference>
<sequence>MAHALVPLALFFLLATPAPAARTVADTVQELCAATAFPKVCSGRLTALPESQKATPRKLAEMFVNIAAEGGAGMAAFVHGKLNSVAKADDSVFKCYDSCSDDVEEAVAHLNGLVREPTDGKFLELKSWLSSTLGGASTCEDACKDAPKSGDVDAVVKYSVDFEKLLRITLDLITEASGSMAADIALPPSDAAAPAYGAAAFGGYGAAAPGPEVMAVEVPASSGDDAAAPSDAPSEAAPGPTVKSVGPAYPADADAPSEAAPGPTVKPVVPAYPADAAAAPAPPPFDYNYM</sequence>
<dbReference type="InterPro" id="IPR006501">
    <property type="entry name" value="Pectinesterase_inhib_dom"/>
</dbReference>
<feature type="domain" description="Pectinesterase inhibitor" evidence="4">
    <location>
        <begin position="23"/>
        <end position="172"/>
    </location>
</feature>
<evidence type="ECO:0000256" key="1">
    <source>
        <dbReference type="ARBA" id="ARBA00022729"/>
    </source>
</evidence>
<dbReference type="GO" id="GO:0004857">
    <property type="term" value="F:enzyme inhibitor activity"/>
    <property type="evidence" value="ECO:0007669"/>
    <property type="project" value="InterPro"/>
</dbReference>
<organism evidence="5 6">
    <name type="scientific">Eragrostis curvula</name>
    <name type="common">weeping love grass</name>
    <dbReference type="NCBI Taxonomy" id="38414"/>
    <lineage>
        <taxon>Eukaryota</taxon>
        <taxon>Viridiplantae</taxon>
        <taxon>Streptophyta</taxon>
        <taxon>Embryophyta</taxon>
        <taxon>Tracheophyta</taxon>
        <taxon>Spermatophyta</taxon>
        <taxon>Magnoliopsida</taxon>
        <taxon>Liliopsida</taxon>
        <taxon>Poales</taxon>
        <taxon>Poaceae</taxon>
        <taxon>PACMAD clade</taxon>
        <taxon>Chloridoideae</taxon>
        <taxon>Eragrostideae</taxon>
        <taxon>Eragrostidinae</taxon>
        <taxon>Eragrostis</taxon>
    </lineage>
</organism>
<evidence type="ECO:0000313" key="5">
    <source>
        <dbReference type="EMBL" id="TVU39841.1"/>
    </source>
</evidence>
<dbReference type="InterPro" id="IPR051955">
    <property type="entry name" value="PME_Inhibitor"/>
</dbReference>
<dbReference type="SMART" id="SM00856">
    <property type="entry name" value="PMEI"/>
    <property type="match status" value="1"/>
</dbReference>
<dbReference type="InterPro" id="IPR035513">
    <property type="entry name" value="Invertase/methylesterase_inhib"/>
</dbReference>
<dbReference type="OrthoDB" id="764172at2759"/>
<feature type="non-terminal residue" evidence="5">
    <location>
        <position position="1"/>
    </location>
</feature>
<protein>
    <recommendedName>
        <fullName evidence="4">Pectinesterase inhibitor domain-containing protein</fullName>
    </recommendedName>
</protein>
<proteinExistence type="predicted"/>
<feature type="chain" id="PRO_5023832203" description="Pectinesterase inhibitor domain-containing protein" evidence="3">
    <location>
        <begin position="21"/>
        <end position="290"/>
    </location>
</feature>
<dbReference type="EMBL" id="RWGY01000007">
    <property type="protein sequence ID" value="TVU39841.1"/>
    <property type="molecule type" value="Genomic_DNA"/>
</dbReference>
<evidence type="ECO:0000259" key="4">
    <source>
        <dbReference type="SMART" id="SM00856"/>
    </source>
</evidence>
<dbReference type="Gramene" id="TVU39841">
    <property type="protein sequence ID" value="TVU39841"/>
    <property type="gene ID" value="EJB05_13282"/>
</dbReference>
<dbReference type="Pfam" id="PF04043">
    <property type="entry name" value="PMEI"/>
    <property type="match status" value="1"/>
</dbReference>
<keyword evidence="1 3" id="KW-0732">Signal</keyword>
<comment type="caution">
    <text evidence="5">The sequence shown here is derived from an EMBL/GenBank/DDBJ whole genome shotgun (WGS) entry which is preliminary data.</text>
</comment>
<evidence type="ECO:0000256" key="2">
    <source>
        <dbReference type="SAM" id="MobiDB-lite"/>
    </source>
</evidence>
<dbReference type="SUPFAM" id="SSF101148">
    <property type="entry name" value="Plant invertase/pectin methylesterase inhibitor"/>
    <property type="match status" value="1"/>
</dbReference>
<feature type="region of interest" description="Disordered" evidence="2">
    <location>
        <begin position="220"/>
        <end position="270"/>
    </location>
</feature>
<evidence type="ECO:0000256" key="3">
    <source>
        <dbReference type="SAM" id="SignalP"/>
    </source>
</evidence>
<keyword evidence="6" id="KW-1185">Reference proteome</keyword>
<dbReference type="NCBIfam" id="TIGR01614">
    <property type="entry name" value="PME_inhib"/>
    <property type="match status" value="1"/>
</dbReference>
<reference evidence="5 6" key="1">
    <citation type="journal article" date="2019" name="Sci. Rep.">
        <title>A high-quality genome of Eragrostis curvula grass provides insights into Poaceae evolution and supports new strategies to enhance forage quality.</title>
        <authorList>
            <person name="Carballo J."/>
            <person name="Santos B.A.C.M."/>
            <person name="Zappacosta D."/>
            <person name="Garbus I."/>
            <person name="Selva J.P."/>
            <person name="Gallo C.A."/>
            <person name="Diaz A."/>
            <person name="Albertini E."/>
            <person name="Caccamo M."/>
            <person name="Echenique V."/>
        </authorList>
    </citation>
    <scope>NUCLEOTIDE SEQUENCE [LARGE SCALE GENOMIC DNA]</scope>
    <source>
        <strain evidence="6">cv. Victoria</strain>
        <tissue evidence="5">Leaf</tissue>
    </source>
</reference>
<dbReference type="Proteomes" id="UP000324897">
    <property type="component" value="Chromosome 4"/>
</dbReference>
<evidence type="ECO:0000313" key="6">
    <source>
        <dbReference type="Proteomes" id="UP000324897"/>
    </source>
</evidence>
<dbReference type="AlphaFoldDB" id="A0A5J9VW21"/>